<reference evidence="3" key="2">
    <citation type="journal article" date="2016" name="Int. J. Syst. Evol. Microbiol.">
        <title>Complete genome sequence and cell structure of Limnochorda pilosa, a Gram-negative spore-former within the phylum Firmicutes.</title>
        <authorList>
            <person name="Watanabe M."/>
            <person name="Kojima H."/>
            <person name="Fukui M."/>
        </authorList>
    </citation>
    <scope>NUCLEOTIDE SEQUENCE [LARGE SCALE GENOMIC DNA]</scope>
    <source>
        <strain evidence="3">HC45</strain>
    </source>
</reference>
<organism evidence="2 3">
    <name type="scientific">Limnochorda pilosa</name>
    <dbReference type="NCBI Taxonomy" id="1555112"/>
    <lineage>
        <taxon>Bacteria</taxon>
        <taxon>Bacillati</taxon>
        <taxon>Bacillota</taxon>
        <taxon>Limnochordia</taxon>
        <taxon>Limnochordales</taxon>
        <taxon>Limnochordaceae</taxon>
        <taxon>Limnochorda</taxon>
    </lineage>
</organism>
<dbReference type="GO" id="GO:0003723">
    <property type="term" value="F:RNA binding"/>
    <property type="evidence" value="ECO:0007669"/>
    <property type="project" value="UniProtKB-KW"/>
</dbReference>
<dbReference type="STRING" id="1555112.LIP_0003"/>
<evidence type="ECO:0000313" key="3">
    <source>
        <dbReference type="Proteomes" id="UP000065807"/>
    </source>
</evidence>
<dbReference type="PATRIC" id="fig|1555112.3.peg.3"/>
<dbReference type="Gene3D" id="3.10.290.10">
    <property type="entry name" value="RNA-binding S4 domain"/>
    <property type="match status" value="1"/>
</dbReference>
<evidence type="ECO:0000256" key="1">
    <source>
        <dbReference type="PROSITE-ProRule" id="PRU00182"/>
    </source>
</evidence>
<proteinExistence type="predicted"/>
<dbReference type="Proteomes" id="UP000065807">
    <property type="component" value="Chromosome"/>
</dbReference>
<sequence>MGGRPGPLTTVRLREEPITLGQLLKLAGLVSTGGAAKELLQRGVVQVDGQVETRRGRKLVRGQEVDVEGRRIRLE</sequence>
<dbReference type="KEGG" id="lpil:LIP_0003"/>
<dbReference type="Pfam" id="PF13275">
    <property type="entry name" value="S4_2"/>
    <property type="match status" value="1"/>
</dbReference>
<reference evidence="3" key="1">
    <citation type="submission" date="2015-07" db="EMBL/GenBank/DDBJ databases">
        <title>Complete genome sequence and phylogenetic analysis of Limnochorda pilosa.</title>
        <authorList>
            <person name="Watanabe M."/>
            <person name="Kojima H."/>
            <person name="Fukui M."/>
        </authorList>
    </citation>
    <scope>NUCLEOTIDE SEQUENCE [LARGE SCALE GENOMIC DNA]</scope>
    <source>
        <strain evidence="3">HC45</strain>
    </source>
</reference>
<accession>A0A0K2SGA0</accession>
<dbReference type="InterPro" id="IPR036986">
    <property type="entry name" value="S4_RNA-bd_sf"/>
</dbReference>
<dbReference type="PROSITE" id="PS50889">
    <property type="entry name" value="S4"/>
    <property type="match status" value="1"/>
</dbReference>
<name>A0A0K2SGA0_LIMPI</name>
<gene>
    <name evidence="2" type="ORF">LIP_0003</name>
</gene>
<dbReference type="SUPFAM" id="SSF55174">
    <property type="entry name" value="Alpha-L RNA-binding motif"/>
    <property type="match status" value="1"/>
</dbReference>
<dbReference type="EMBL" id="AP014924">
    <property type="protein sequence ID" value="BAS25864.1"/>
    <property type="molecule type" value="Genomic_DNA"/>
</dbReference>
<keyword evidence="3" id="KW-1185">Reference proteome</keyword>
<protein>
    <submittedName>
        <fullName evidence="2">RNA-binding protein</fullName>
    </submittedName>
</protein>
<dbReference type="AlphaFoldDB" id="A0A0K2SGA0"/>
<evidence type="ECO:0000313" key="2">
    <source>
        <dbReference type="EMBL" id="BAS25864.1"/>
    </source>
</evidence>
<keyword evidence="1" id="KW-0694">RNA-binding</keyword>